<evidence type="ECO:0000256" key="1">
    <source>
        <dbReference type="SAM" id="MobiDB-lite"/>
    </source>
</evidence>
<dbReference type="InterPro" id="IPR013783">
    <property type="entry name" value="Ig-like_fold"/>
</dbReference>
<dbReference type="GO" id="GO:0000981">
    <property type="term" value="F:DNA-binding transcription factor activity, RNA polymerase II-specific"/>
    <property type="evidence" value="ECO:0007669"/>
    <property type="project" value="TreeGrafter"/>
</dbReference>
<feature type="domain" description="RHD" evidence="2">
    <location>
        <begin position="125"/>
        <end position="292"/>
    </location>
</feature>
<dbReference type="InterPro" id="IPR014756">
    <property type="entry name" value="Ig_E-set"/>
</dbReference>
<proteinExistence type="predicted"/>
<evidence type="ECO:0000259" key="2">
    <source>
        <dbReference type="PROSITE" id="PS50254"/>
    </source>
</evidence>
<comment type="caution">
    <text evidence="3">The sequence shown here is derived from an EMBL/GenBank/DDBJ whole genome shotgun (WGS) entry which is preliminary data.</text>
</comment>
<dbReference type="SUPFAM" id="SSF81296">
    <property type="entry name" value="E set domains"/>
    <property type="match status" value="1"/>
</dbReference>
<dbReference type="SMART" id="SM00429">
    <property type="entry name" value="IPT"/>
    <property type="match status" value="1"/>
</dbReference>
<evidence type="ECO:0000313" key="4">
    <source>
        <dbReference type="Proteomes" id="UP000829720"/>
    </source>
</evidence>
<feature type="region of interest" description="Disordered" evidence="1">
    <location>
        <begin position="1"/>
        <end position="51"/>
    </location>
</feature>
<dbReference type="Pfam" id="PF00554">
    <property type="entry name" value="RHD_DNA_bind"/>
    <property type="match status" value="1"/>
</dbReference>
<dbReference type="GO" id="GO:0007249">
    <property type="term" value="P:canonical NF-kappaB signal transduction"/>
    <property type="evidence" value="ECO:0007669"/>
    <property type="project" value="TreeGrafter"/>
</dbReference>
<dbReference type="GO" id="GO:0005737">
    <property type="term" value="C:cytoplasm"/>
    <property type="evidence" value="ECO:0007669"/>
    <property type="project" value="InterPro"/>
</dbReference>
<gene>
    <name evidence="3" type="ORF">AGOR_G00121610</name>
</gene>
<dbReference type="GO" id="GO:0038061">
    <property type="term" value="P:non-canonical NF-kappaB signal transduction"/>
    <property type="evidence" value="ECO:0007669"/>
    <property type="project" value="TreeGrafter"/>
</dbReference>
<reference evidence="3" key="1">
    <citation type="submission" date="2021-01" db="EMBL/GenBank/DDBJ databases">
        <authorList>
            <person name="Zahm M."/>
            <person name="Roques C."/>
            <person name="Cabau C."/>
            <person name="Klopp C."/>
            <person name="Donnadieu C."/>
            <person name="Jouanno E."/>
            <person name="Lampietro C."/>
            <person name="Louis A."/>
            <person name="Herpin A."/>
            <person name="Echchiki A."/>
            <person name="Berthelot C."/>
            <person name="Parey E."/>
            <person name="Roest-Crollius H."/>
            <person name="Braasch I."/>
            <person name="Postlethwait J."/>
            <person name="Bobe J."/>
            <person name="Montfort J."/>
            <person name="Bouchez O."/>
            <person name="Begum T."/>
            <person name="Mejri S."/>
            <person name="Adams A."/>
            <person name="Chen W.-J."/>
            <person name="Guiguen Y."/>
        </authorList>
    </citation>
    <scope>NUCLEOTIDE SEQUENCE</scope>
    <source>
        <tissue evidence="3">Blood</tissue>
    </source>
</reference>
<dbReference type="GO" id="GO:0005634">
    <property type="term" value="C:nucleus"/>
    <property type="evidence" value="ECO:0007669"/>
    <property type="project" value="TreeGrafter"/>
</dbReference>
<evidence type="ECO:0000313" key="3">
    <source>
        <dbReference type="EMBL" id="KAI1893235.1"/>
    </source>
</evidence>
<dbReference type="PROSITE" id="PS50254">
    <property type="entry name" value="REL_2"/>
    <property type="match status" value="1"/>
</dbReference>
<dbReference type="EMBL" id="JAERUA010000011">
    <property type="protein sequence ID" value="KAI1893235.1"/>
    <property type="molecule type" value="Genomic_DNA"/>
</dbReference>
<dbReference type="AlphaFoldDB" id="A0A8T3DFI6"/>
<feature type="region of interest" description="Disordered" evidence="1">
    <location>
        <begin position="91"/>
        <end position="131"/>
    </location>
</feature>
<dbReference type="PANTHER" id="PTHR24169:SF18">
    <property type="entry name" value="TRANSCRIPTION FACTOR RELB"/>
    <property type="match status" value="1"/>
</dbReference>
<name>A0A8T3DFI6_9TELE</name>
<keyword evidence="4" id="KW-1185">Reference proteome</keyword>
<organism evidence="3 4">
    <name type="scientific">Albula goreensis</name>
    <dbReference type="NCBI Taxonomy" id="1534307"/>
    <lineage>
        <taxon>Eukaryota</taxon>
        <taxon>Metazoa</taxon>
        <taxon>Chordata</taxon>
        <taxon>Craniata</taxon>
        <taxon>Vertebrata</taxon>
        <taxon>Euteleostomi</taxon>
        <taxon>Actinopterygii</taxon>
        <taxon>Neopterygii</taxon>
        <taxon>Teleostei</taxon>
        <taxon>Albuliformes</taxon>
        <taxon>Albulidae</taxon>
        <taxon>Albula</taxon>
    </lineage>
</organism>
<dbReference type="Gene3D" id="2.60.40.340">
    <property type="entry name" value="Rel homology domain (RHD), DNA-binding domain"/>
    <property type="match status" value="1"/>
</dbReference>
<dbReference type="GO" id="GO:0006954">
    <property type="term" value="P:inflammatory response"/>
    <property type="evidence" value="ECO:0007669"/>
    <property type="project" value="TreeGrafter"/>
</dbReference>
<dbReference type="GO" id="GO:0034097">
    <property type="term" value="P:response to cytokine"/>
    <property type="evidence" value="ECO:0007669"/>
    <property type="project" value="TreeGrafter"/>
</dbReference>
<dbReference type="InterPro" id="IPR032397">
    <property type="entry name" value="RHD_dimer"/>
</dbReference>
<dbReference type="SUPFAM" id="SSF49417">
    <property type="entry name" value="p53-like transcription factors"/>
    <property type="match status" value="1"/>
</dbReference>
<dbReference type="GO" id="GO:0045087">
    <property type="term" value="P:innate immune response"/>
    <property type="evidence" value="ECO:0007669"/>
    <property type="project" value="TreeGrafter"/>
</dbReference>
<dbReference type="InterPro" id="IPR008967">
    <property type="entry name" value="p53-like_TF_DNA-bd_sf"/>
</dbReference>
<accession>A0A8T3DFI6</accession>
<dbReference type="InterPro" id="IPR000451">
    <property type="entry name" value="NFkB/Dor"/>
</dbReference>
<dbReference type="InterPro" id="IPR011539">
    <property type="entry name" value="RHD_DNA_bind_dom"/>
</dbReference>
<dbReference type="Pfam" id="PF16179">
    <property type="entry name" value="RHD_dimer"/>
    <property type="match status" value="1"/>
</dbReference>
<dbReference type="GO" id="GO:0000978">
    <property type="term" value="F:RNA polymerase II cis-regulatory region sequence-specific DNA binding"/>
    <property type="evidence" value="ECO:0007669"/>
    <property type="project" value="TreeGrafter"/>
</dbReference>
<dbReference type="PRINTS" id="PR00057">
    <property type="entry name" value="NFKBTNSCPFCT"/>
</dbReference>
<dbReference type="GO" id="GO:0045944">
    <property type="term" value="P:positive regulation of transcription by RNA polymerase II"/>
    <property type="evidence" value="ECO:0007669"/>
    <property type="project" value="TreeGrafter"/>
</dbReference>
<dbReference type="FunFam" id="2.60.40.10:FF:000046">
    <property type="entry name" value="Nuclear factor NF-kappa-B p105 subunit"/>
    <property type="match status" value="1"/>
</dbReference>
<dbReference type="GO" id="GO:0033554">
    <property type="term" value="P:cellular response to stress"/>
    <property type="evidence" value="ECO:0007669"/>
    <property type="project" value="TreeGrafter"/>
</dbReference>
<sequence>MKNMSTREATPSITGLSELDLIDEYLKENESAAPPQPLKLPGPPPPPRGMDLQELSPVTRPANPHPILVPRSTAPPLPCPLSQVHIGTNGMTSSHSSMSQQGAALSRRGRGPGARGMASPRVSAPSRGGVMQQRQTENEYLESILGASSTEANKTLPAVEIKECGPQVKRIKITVSLVTKDIPHRPHPHSLVGKDCADGVCVIRLNPRTSCRHSFSNLGIQCVRRKELEAALEKRRKQKIDPFNTGQSKSIEDIDMNVVRLCFQCELEIDNEDRVQLSPVVSNAIYDKKATTTSELKINRLNVVRGPCTGKTEIYLLCDKVQKDDIEIIFSSGQWEAKAEFAQTDVHRQIAIVFKSPPYQEQDITDEVVVNVFLRRLSDHMDSEPVQFTYMPQNQDPFEVHRKRKIKSDNKFNDRCTIAAQNMTIPEPPCSHQFNQLPFFSADLPQPELPHLAQGLDEIHYSSVPMDVKQEDNLCLDLVLDSTDFQALFTGISQALEGSAACSQLSGSSFPEQQGCRHPNAILSTGLNQDPNSNYALPGMDLNCNVPGDSRSQLDSHFYNDVCFNHYSSQLANGTHLPPLAHPHPQPLEPLLEDLATPAPQPLRPCDSEDPNIGLCVKTESHIEL</sequence>
<feature type="compositionally biased region" description="Polar residues" evidence="1">
    <location>
        <begin position="1"/>
        <end position="15"/>
    </location>
</feature>
<dbReference type="OrthoDB" id="7881762at2759"/>
<feature type="compositionally biased region" description="Polar residues" evidence="1">
    <location>
        <begin position="91"/>
        <end position="101"/>
    </location>
</feature>
<feature type="compositionally biased region" description="Pro residues" evidence="1">
    <location>
        <begin position="34"/>
        <end position="48"/>
    </location>
</feature>
<dbReference type="InterPro" id="IPR037059">
    <property type="entry name" value="RHD_DNA_bind_dom_sf"/>
</dbReference>
<dbReference type="Proteomes" id="UP000829720">
    <property type="component" value="Unassembled WGS sequence"/>
</dbReference>
<dbReference type="GO" id="GO:0007399">
    <property type="term" value="P:nervous system development"/>
    <property type="evidence" value="ECO:0007669"/>
    <property type="project" value="UniProtKB-ARBA"/>
</dbReference>
<dbReference type="PANTHER" id="PTHR24169">
    <property type="entry name" value="NUCLEAR FACTOR NF-KAPPA-B PROTEIN"/>
    <property type="match status" value="1"/>
</dbReference>
<protein>
    <recommendedName>
        <fullName evidence="2">RHD domain-containing protein</fullName>
    </recommendedName>
</protein>
<dbReference type="Gene3D" id="2.60.40.10">
    <property type="entry name" value="Immunoglobulins"/>
    <property type="match status" value="1"/>
</dbReference>
<dbReference type="InterPro" id="IPR002909">
    <property type="entry name" value="IPT_dom"/>
</dbReference>